<dbReference type="InterPro" id="IPR007255">
    <property type="entry name" value="COG8"/>
</dbReference>
<evidence type="ECO:0000256" key="8">
    <source>
        <dbReference type="ARBA" id="ARBA00031347"/>
    </source>
</evidence>
<reference evidence="9 10" key="1">
    <citation type="submission" date="2017-04" db="EMBL/GenBank/DDBJ databases">
        <title>Draft genome sequence of Marssonina coronaria NL1: causal agent of apple blotch.</title>
        <authorList>
            <person name="Cheng Q."/>
        </authorList>
    </citation>
    <scope>NUCLEOTIDE SEQUENCE [LARGE SCALE GENOMIC DNA]</scope>
    <source>
        <strain evidence="9 10">NL1</strain>
    </source>
</reference>
<keyword evidence="6" id="KW-0333">Golgi apparatus</keyword>
<dbReference type="OrthoDB" id="1661054at2759"/>
<dbReference type="GO" id="GO:0000139">
    <property type="term" value="C:Golgi membrane"/>
    <property type="evidence" value="ECO:0007669"/>
    <property type="project" value="UniProtKB-SubCell"/>
</dbReference>
<evidence type="ECO:0000313" key="9">
    <source>
        <dbReference type="EMBL" id="OWP04955.1"/>
    </source>
</evidence>
<evidence type="ECO:0000256" key="4">
    <source>
        <dbReference type="ARBA" id="ARBA00022448"/>
    </source>
</evidence>
<comment type="similarity">
    <text evidence="2">Belongs to the COG8 family.</text>
</comment>
<dbReference type="EMBL" id="MZNU01000087">
    <property type="protein sequence ID" value="OWP04955.1"/>
    <property type="molecule type" value="Genomic_DNA"/>
</dbReference>
<dbReference type="PANTHER" id="PTHR21311">
    <property type="entry name" value="CONSERVED OLIGOMERIC GOLGI COMPLEX COMPONENT 8"/>
    <property type="match status" value="1"/>
</dbReference>
<keyword evidence="10" id="KW-1185">Reference proteome</keyword>
<keyword evidence="4" id="KW-0813">Transport</keyword>
<dbReference type="GO" id="GO:0015031">
    <property type="term" value="P:protein transport"/>
    <property type="evidence" value="ECO:0007669"/>
    <property type="project" value="UniProtKB-KW"/>
</dbReference>
<protein>
    <recommendedName>
        <fullName evidence="3">Conserved oligomeric Golgi complex subunit 8</fullName>
    </recommendedName>
    <alternativeName>
        <fullName evidence="8">Component of oligomeric Golgi complex 8</fullName>
    </alternativeName>
</protein>
<dbReference type="InParanoid" id="A0A218ZCG0"/>
<evidence type="ECO:0000256" key="3">
    <source>
        <dbReference type="ARBA" id="ARBA00020983"/>
    </source>
</evidence>
<dbReference type="STRING" id="503106.A0A218ZCG0"/>
<evidence type="ECO:0000256" key="1">
    <source>
        <dbReference type="ARBA" id="ARBA00004395"/>
    </source>
</evidence>
<comment type="caution">
    <text evidence="9">The sequence shown here is derived from an EMBL/GenBank/DDBJ whole genome shotgun (WGS) entry which is preliminary data.</text>
</comment>
<accession>A0A218ZCG0</accession>
<proteinExistence type="inferred from homology"/>
<dbReference type="PANTHER" id="PTHR21311:SF0">
    <property type="entry name" value="CONSERVED OLIGOMERIC GOLGI COMPLEX SUBUNIT 8"/>
    <property type="match status" value="1"/>
</dbReference>
<dbReference type="AlphaFoldDB" id="A0A218ZCG0"/>
<sequence length="475" mass="51746">MVDPLYELLIPYFNAPSPRPTPSLKDPTTTGYLTRLTTLPLSSLSSSEPQSLSQTTNSLLSSLQALSKRSHKSIIDSSTHLSTLSSTLPGLAQSTASLRDALPKLDDAAIRFSETYNTRAENALLDRRRKALLLSRNIDRLSDILDLPTLLSSAISTSNAATTSTSASNTTLNYASALDLNSHIRRLHGLYPDSALISSVEKQAEEAMQDMATNLIGSLKTNSLKLASAMRTISWLRRVAPELDPAPASSLPTANLHHSGAASREGSLGALFLVCRLANLQQMLSALEPLRELADQETIRLQGAAGGTPTTKERSKWEGGQQTERYLKRYIEIFREQSFAIISMFRSIFPSSHDDTTAILKTLGRDGHTKEDPLLPLPSSLGTFPLQLVGMLEETLRRYLPNVRDRSSRDSLLTQVLYCAGSLGRLGGDFGVVLAFLGDGAGDDGDEEEEEWVEVIRRHRVLAGRLESMVGAKDG</sequence>
<organism evidence="9 10">
    <name type="scientific">Diplocarpon coronariae</name>
    <dbReference type="NCBI Taxonomy" id="2795749"/>
    <lineage>
        <taxon>Eukaryota</taxon>
        <taxon>Fungi</taxon>
        <taxon>Dikarya</taxon>
        <taxon>Ascomycota</taxon>
        <taxon>Pezizomycotina</taxon>
        <taxon>Leotiomycetes</taxon>
        <taxon>Helotiales</taxon>
        <taxon>Drepanopezizaceae</taxon>
        <taxon>Diplocarpon</taxon>
    </lineage>
</organism>
<dbReference type="Pfam" id="PF04124">
    <property type="entry name" value="Dor1"/>
    <property type="match status" value="2"/>
</dbReference>
<comment type="subcellular location">
    <subcellularLocation>
        <location evidence="1">Golgi apparatus membrane</location>
        <topology evidence="1">Peripheral membrane protein</topology>
    </subcellularLocation>
</comment>
<evidence type="ECO:0000256" key="7">
    <source>
        <dbReference type="ARBA" id="ARBA00023136"/>
    </source>
</evidence>
<evidence type="ECO:0000256" key="5">
    <source>
        <dbReference type="ARBA" id="ARBA00022927"/>
    </source>
</evidence>
<gene>
    <name evidence="9" type="ORF">B2J93_330</name>
</gene>
<dbReference type="Proteomes" id="UP000242519">
    <property type="component" value="Unassembled WGS sequence"/>
</dbReference>
<keyword evidence="7" id="KW-0472">Membrane</keyword>
<dbReference type="GO" id="GO:0006891">
    <property type="term" value="P:intra-Golgi vesicle-mediated transport"/>
    <property type="evidence" value="ECO:0007669"/>
    <property type="project" value="TreeGrafter"/>
</dbReference>
<evidence type="ECO:0000256" key="2">
    <source>
        <dbReference type="ARBA" id="ARBA00006419"/>
    </source>
</evidence>
<evidence type="ECO:0000256" key="6">
    <source>
        <dbReference type="ARBA" id="ARBA00023034"/>
    </source>
</evidence>
<name>A0A218ZCG0_9HELO</name>
<keyword evidence="5" id="KW-0653">Protein transport</keyword>
<dbReference type="GO" id="GO:0017119">
    <property type="term" value="C:Golgi transport complex"/>
    <property type="evidence" value="ECO:0007669"/>
    <property type="project" value="InterPro"/>
</dbReference>
<evidence type="ECO:0000313" key="10">
    <source>
        <dbReference type="Proteomes" id="UP000242519"/>
    </source>
</evidence>